<reference evidence="2 3" key="1">
    <citation type="submission" date="2020-04" db="EMBL/GenBank/DDBJ databases">
        <authorList>
            <person name="Wallbank WR R."/>
            <person name="Pardo Diaz C."/>
            <person name="Kozak K."/>
            <person name="Martin S."/>
            <person name="Jiggins C."/>
            <person name="Moest M."/>
            <person name="Warren A I."/>
            <person name="Byers J.R.P. K."/>
            <person name="Montejo-Kovacevich G."/>
            <person name="Yen C E."/>
        </authorList>
    </citation>
    <scope>NUCLEOTIDE SEQUENCE [LARGE SCALE GENOMIC DNA]</scope>
</reference>
<sequence>MSGPIFRKRRDSDSKTKKSIDFSPVNISISSFITSDEHDELLQKFADATSTDEQLPILRKIVDLYEDTYDTDIIKFMVVVYLQADAGHPVKCFISRYVTKNNNLQKSFTSVLASQISSRISAEPTHYKEYLDVVSKVATCIENFNAGVAAVRIMENELVNYLTNCLGFCVDLLASFSEDETLTPTEENEIFNLSHLALRLLLHIVQKANDESLSKLIPMFTAIGMCVEDLMLDNDVPLETKSVCGVLYMYMYIVENGPDSWLDVLDPSTCSDSLLNLMEVEASQLCLYSALATVVSVDKLEAVYVKGDPAILSLLSKILEISERSSLESVILGVARTVHQMSKSLEKIKVTATGLKIVDSLMMFAWSHLDHYMDSVGQLTSQMLDLVLNYCAKLGRKVDNDESSDDGSKLSGSKPSNEIQKDAVPAEEIKEQKTKQVVLNVVTEIKERKIEK</sequence>
<feature type="region of interest" description="Disordered" evidence="1">
    <location>
        <begin position="399"/>
        <end position="428"/>
    </location>
</feature>
<dbReference type="AlphaFoldDB" id="A0A8S0YZ49"/>
<evidence type="ECO:0000256" key="1">
    <source>
        <dbReference type="SAM" id="MobiDB-lite"/>
    </source>
</evidence>
<comment type="caution">
    <text evidence="2">The sequence shown here is derived from an EMBL/GenBank/DDBJ whole genome shotgun (WGS) entry which is preliminary data.</text>
</comment>
<evidence type="ECO:0000313" key="2">
    <source>
        <dbReference type="EMBL" id="CAB3223384.1"/>
    </source>
</evidence>
<gene>
    <name evidence="2" type="ORF">APLA_LOCUS1425</name>
</gene>
<dbReference type="OrthoDB" id="1735853at2759"/>
<proteinExistence type="predicted"/>
<accession>A0A8S0YZ49</accession>
<dbReference type="EMBL" id="CADEBD010000170">
    <property type="protein sequence ID" value="CAB3223384.1"/>
    <property type="molecule type" value="Genomic_DNA"/>
</dbReference>
<protein>
    <submittedName>
        <fullName evidence="2">Uncharacterized protein</fullName>
    </submittedName>
</protein>
<name>A0A8S0YZ49_ARCPL</name>
<organism evidence="2 3">
    <name type="scientific">Arctia plantaginis</name>
    <name type="common">Wood tiger moth</name>
    <name type="synonym">Phalaena plantaginis</name>
    <dbReference type="NCBI Taxonomy" id="874455"/>
    <lineage>
        <taxon>Eukaryota</taxon>
        <taxon>Metazoa</taxon>
        <taxon>Ecdysozoa</taxon>
        <taxon>Arthropoda</taxon>
        <taxon>Hexapoda</taxon>
        <taxon>Insecta</taxon>
        <taxon>Pterygota</taxon>
        <taxon>Neoptera</taxon>
        <taxon>Endopterygota</taxon>
        <taxon>Lepidoptera</taxon>
        <taxon>Glossata</taxon>
        <taxon>Ditrysia</taxon>
        <taxon>Noctuoidea</taxon>
        <taxon>Erebidae</taxon>
        <taxon>Arctiinae</taxon>
        <taxon>Arctia</taxon>
    </lineage>
</organism>
<evidence type="ECO:0000313" key="3">
    <source>
        <dbReference type="Proteomes" id="UP000494256"/>
    </source>
</evidence>
<dbReference type="Proteomes" id="UP000494256">
    <property type="component" value="Unassembled WGS sequence"/>
</dbReference>